<dbReference type="PANTHER" id="PTHR37476:SF1">
    <property type="entry name" value="COILED-COIL DOMAIN-CONTAINING PROTEIN 171"/>
    <property type="match status" value="1"/>
</dbReference>
<dbReference type="GeneID" id="110237170"/>
<evidence type="ECO:0000313" key="3">
    <source>
        <dbReference type="EnsemblMetazoa" id="XP_028514348.1"/>
    </source>
</evidence>
<dbReference type="EnsemblMetazoa" id="XM_028658547.1">
    <property type="protein sequence ID" value="XP_028514348.1"/>
    <property type="gene ID" value="LOC110237170"/>
</dbReference>
<sequence length="254" mass="29110">MSTSDWGSSFSEGRSSPVRRATPTFMPNVGNISPIHNDNHSPVDSGQTSPGLGDTPHNSTMKDDAIHEKQTEMITGYQREIHNLNKQVQELQMNKTLKDENDVNDLRRKIARIEEQQAEKTRAFNEQTSKLQSQVAKLRSALERGEATKQKLEYDLALANKASSQDKREAAEREMKLQKVCSEQKERINKLNQTIKNLETDLENCKQTGKSDDKKYRQILLEKDNVINQLQDEIREQQDERKTMSKALQEQANN</sequence>
<keyword evidence="4" id="KW-1185">Reference proteome</keyword>
<proteinExistence type="predicted"/>
<feature type="compositionally biased region" description="Basic and acidic residues" evidence="2">
    <location>
        <begin position="60"/>
        <end position="69"/>
    </location>
</feature>
<dbReference type="Proteomes" id="UP000887567">
    <property type="component" value="Unplaced"/>
</dbReference>
<organism evidence="3 4">
    <name type="scientific">Exaiptasia diaphana</name>
    <name type="common">Tropical sea anemone</name>
    <name type="synonym">Aiptasia pulchella</name>
    <dbReference type="NCBI Taxonomy" id="2652724"/>
    <lineage>
        <taxon>Eukaryota</taxon>
        <taxon>Metazoa</taxon>
        <taxon>Cnidaria</taxon>
        <taxon>Anthozoa</taxon>
        <taxon>Hexacorallia</taxon>
        <taxon>Actiniaria</taxon>
        <taxon>Aiptasiidae</taxon>
        <taxon>Exaiptasia</taxon>
    </lineage>
</organism>
<keyword evidence="1" id="KW-0175">Coiled coil</keyword>
<dbReference type="RefSeq" id="XP_028514348.1">
    <property type="nucleotide sequence ID" value="XM_028658547.1"/>
</dbReference>
<evidence type="ECO:0000256" key="2">
    <source>
        <dbReference type="SAM" id="MobiDB-lite"/>
    </source>
</evidence>
<dbReference type="PANTHER" id="PTHR37476">
    <property type="entry name" value="COILED-COIL DOMAIN-CONTAINING PROTEIN 171"/>
    <property type="match status" value="1"/>
</dbReference>
<feature type="region of interest" description="Disordered" evidence="2">
    <location>
        <begin position="1"/>
        <end position="69"/>
    </location>
</feature>
<evidence type="ECO:0000313" key="4">
    <source>
        <dbReference type="Proteomes" id="UP000887567"/>
    </source>
</evidence>
<feature type="compositionally biased region" description="Polar residues" evidence="2">
    <location>
        <begin position="30"/>
        <end position="50"/>
    </location>
</feature>
<protein>
    <submittedName>
        <fullName evidence="3">Uncharacterized protein</fullName>
    </submittedName>
</protein>
<reference evidence="3" key="1">
    <citation type="submission" date="2022-11" db="UniProtKB">
        <authorList>
            <consortium name="EnsemblMetazoa"/>
        </authorList>
    </citation>
    <scope>IDENTIFICATION</scope>
</reference>
<feature type="compositionally biased region" description="Polar residues" evidence="2">
    <location>
        <begin position="1"/>
        <end position="14"/>
    </location>
</feature>
<name>A0A913YH57_EXADI</name>
<dbReference type="KEGG" id="epa:110237170"/>
<accession>A0A913YH57</accession>
<feature type="coiled-coil region" evidence="1">
    <location>
        <begin position="154"/>
        <end position="254"/>
    </location>
</feature>
<dbReference type="AlphaFoldDB" id="A0A913YH57"/>
<dbReference type="OrthoDB" id="6015521at2759"/>
<evidence type="ECO:0000256" key="1">
    <source>
        <dbReference type="SAM" id="Coils"/>
    </source>
</evidence>